<reference evidence="1" key="1">
    <citation type="submission" date="2016-10" db="EMBL/GenBank/DDBJ databases">
        <authorList>
            <person name="Varghese N."/>
            <person name="Submissions S."/>
        </authorList>
    </citation>
    <scope>NUCLEOTIDE SEQUENCE [LARGE SCALE GENOMIC DNA]</scope>
    <source>
        <strain evidence="1">YR281</strain>
    </source>
</reference>
<evidence type="ECO:0000313" key="1">
    <source>
        <dbReference type="EMBL" id="SDJ53826.1"/>
    </source>
</evidence>
<organism evidence="1 2">
    <name type="scientific">Paraburkholderia steynii</name>
    <dbReference type="NCBI Taxonomy" id="1245441"/>
    <lineage>
        <taxon>Bacteria</taxon>
        <taxon>Pseudomonadati</taxon>
        <taxon>Pseudomonadota</taxon>
        <taxon>Betaproteobacteria</taxon>
        <taxon>Burkholderiales</taxon>
        <taxon>Burkholderiaceae</taxon>
        <taxon>Paraburkholderia</taxon>
    </lineage>
</organism>
<name>A0A7Z7BLM6_9BURK</name>
<dbReference type="EMBL" id="FNDI01000060">
    <property type="protein sequence ID" value="SDJ53826.1"/>
    <property type="molecule type" value="Genomic_DNA"/>
</dbReference>
<proteinExistence type="predicted"/>
<keyword evidence="2" id="KW-1185">Reference proteome</keyword>
<comment type="caution">
    <text evidence="1">The sequence shown here is derived from an EMBL/GenBank/DDBJ whole genome shotgun (WGS) entry which is preliminary data.</text>
</comment>
<dbReference type="AlphaFoldDB" id="A0A7Z7BLM6"/>
<evidence type="ECO:0000313" key="2">
    <source>
        <dbReference type="Proteomes" id="UP000198900"/>
    </source>
</evidence>
<dbReference type="Proteomes" id="UP000198900">
    <property type="component" value="Unassembled WGS sequence"/>
</dbReference>
<accession>A0A7Z7BLM6</accession>
<sequence length="108" mass="12404">MSTWKAMLENGIKGALHSRYCKRNCFSRPSIDIVLQVEWRCDRSQCPKRCECDGGVVLSGEDRCNVTEEPPHFIRFTPAIVSVTAYRLRNHLIENLQIFIQVLGPLLK</sequence>
<gene>
    <name evidence="1" type="ORF">SAMN04487926_16019</name>
</gene>
<protein>
    <submittedName>
        <fullName evidence="1">Uncharacterized protein</fullName>
    </submittedName>
</protein>